<dbReference type="Proteomes" id="UP000005220">
    <property type="component" value="Chromosome 1"/>
</dbReference>
<evidence type="ECO:0000256" key="1">
    <source>
        <dbReference type="ARBA" id="ARBA00007320"/>
    </source>
</evidence>
<dbReference type="STRING" id="1071382.H2APF7"/>
<dbReference type="RefSeq" id="XP_003955392.1">
    <property type="nucleotide sequence ID" value="XM_003955343.1"/>
</dbReference>
<dbReference type="PANTHER" id="PTHR12934:SF11">
    <property type="entry name" value="LARGE RIBOSOMAL SUBUNIT PROTEIN UL15M"/>
    <property type="match status" value="1"/>
</dbReference>
<dbReference type="OrthoDB" id="361383at2759"/>
<dbReference type="InterPro" id="IPR036227">
    <property type="entry name" value="Ribosomal_uL15/eL18_sf"/>
</dbReference>
<evidence type="ECO:0000259" key="5">
    <source>
        <dbReference type="Pfam" id="PF00828"/>
    </source>
</evidence>
<dbReference type="FunFam" id="3.100.10.10:FF:000017">
    <property type="entry name" value="Mrpl10p"/>
    <property type="match status" value="1"/>
</dbReference>
<proteinExistence type="inferred from homology"/>
<accession>H2APF7</accession>
<sequence>MFSFNLKARPNFTRSQHRFISLLGTLKPPQGSTKTFKRLGRGPSSNKGKTSGRGQKGQKARSSVKPWFEGGQTPIYKLFPKIGFKNVHAKPLTPLNLEKIMLFHKRGLLNLKNDQVLDMRKMREVGLITGNIKNGVKLLARGQFNFNLPIKVEASAASEKAIRAIEKAGGSFTARYFNTLGFKAHLNPGSFLKKRGRIPLPARPIKRKDIDYYSKPEKRGYLVVENDPFFQKLMDSKLSSKKVIRKNHKKGPLEVQLEKLGISDAPTSSGSKILSLEEFINAN</sequence>
<evidence type="ECO:0000256" key="3">
    <source>
        <dbReference type="ARBA" id="ARBA00023274"/>
    </source>
</evidence>
<comment type="similarity">
    <text evidence="1">Belongs to the universal ribosomal protein uL15 family.</text>
</comment>
<dbReference type="FunCoup" id="H2APF7">
    <property type="interactions" value="682"/>
</dbReference>
<dbReference type="InParanoid" id="H2APF7"/>
<dbReference type="eggNOG" id="KOG0846">
    <property type="taxonomic scope" value="Eukaryota"/>
</dbReference>
<dbReference type="InterPro" id="IPR005749">
    <property type="entry name" value="Ribosomal_uL15_bac-type"/>
</dbReference>
<name>H2APF7_KAZAF</name>
<dbReference type="InterPro" id="IPR021131">
    <property type="entry name" value="Ribosomal_uL15/eL18"/>
</dbReference>
<dbReference type="AlphaFoldDB" id="H2APF7"/>
<keyword evidence="2" id="KW-0689">Ribosomal protein</keyword>
<feature type="domain" description="Large ribosomal subunit protein uL15/eL18" evidence="5">
    <location>
        <begin position="94"/>
        <end position="173"/>
    </location>
</feature>
<evidence type="ECO:0000256" key="4">
    <source>
        <dbReference type="SAM" id="MobiDB-lite"/>
    </source>
</evidence>
<protein>
    <recommendedName>
        <fullName evidence="5">Large ribosomal subunit protein uL15/eL18 domain-containing protein</fullName>
    </recommendedName>
</protein>
<dbReference type="HAMAP" id="MF_01341">
    <property type="entry name" value="Ribosomal_uL15"/>
    <property type="match status" value="1"/>
</dbReference>
<dbReference type="PANTHER" id="PTHR12934">
    <property type="entry name" value="50S RIBOSOMAL PROTEIN L15"/>
    <property type="match status" value="1"/>
</dbReference>
<evidence type="ECO:0000256" key="2">
    <source>
        <dbReference type="ARBA" id="ARBA00022980"/>
    </source>
</evidence>
<reference evidence="6 7" key="1">
    <citation type="journal article" date="2011" name="Proc. Natl. Acad. Sci. U.S.A.">
        <title>Evolutionary erosion of yeast sex chromosomes by mating-type switching accidents.</title>
        <authorList>
            <person name="Gordon J.L."/>
            <person name="Armisen D."/>
            <person name="Proux-Wera E."/>
            <person name="Oheigeartaigh S.S."/>
            <person name="Byrne K.P."/>
            <person name="Wolfe K.H."/>
        </authorList>
    </citation>
    <scope>NUCLEOTIDE SEQUENCE [LARGE SCALE GENOMIC DNA]</scope>
    <source>
        <strain evidence="7">ATCC 22294 / BCRC 22015 / CBS 2517 / CECT 1963 / NBRC 1671 / NRRL Y-8276</strain>
    </source>
</reference>
<keyword evidence="7" id="KW-1185">Reference proteome</keyword>
<feature type="region of interest" description="Disordered" evidence="4">
    <location>
        <begin position="29"/>
        <end position="66"/>
    </location>
</feature>
<dbReference type="Gene3D" id="3.100.10.10">
    <property type="match status" value="1"/>
</dbReference>
<dbReference type="SUPFAM" id="SSF52080">
    <property type="entry name" value="Ribosomal proteins L15p and L18e"/>
    <property type="match status" value="1"/>
</dbReference>
<dbReference type="HOGENOM" id="CLU_055188_5_1_1"/>
<gene>
    <name evidence="6" type="primary">KAFR0A08230</name>
    <name evidence="6" type="ORF">KAFR_0A08230</name>
</gene>
<feature type="compositionally biased region" description="Polar residues" evidence="4">
    <location>
        <begin position="43"/>
        <end position="53"/>
    </location>
</feature>
<keyword evidence="3" id="KW-0687">Ribonucleoprotein</keyword>
<dbReference type="GeneID" id="13886166"/>
<dbReference type="InterPro" id="IPR030878">
    <property type="entry name" value="Ribosomal_uL15"/>
</dbReference>
<organism evidence="6 7">
    <name type="scientific">Kazachstania africana (strain ATCC 22294 / BCRC 22015 / CBS 2517 / CECT 1963 / NBRC 1671 / NRRL Y-8276)</name>
    <name type="common">Yeast</name>
    <name type="synonym">Kluyveromyces africanus</name>
    <dbReference type="NCBI Taxonomy" id="1071382"/>
    <lineage>
        <taxon>Eukaryota</taxon>
        <taxon>Fungi</taxon>
        <taxon>Dikarya</taxon>
        <taxon>Ascomycota</taxon>
        <taxon>Saccharomycotina</taxon>
        <taxon>Saccharomycetes</taxon>
        <taxon>Saccharomycetales</taxon>
        <taxon>Saccharomycetaceae</taxon>
        <taxon>Kazachstania</taxon>
    </lineage>
</organism>
<dbReference type="GO" id="GO:0005762">
    <property type="term" value="C:mitochondrial large ribosomal subunit"/>
    <property type="evidence" value="ECO:0007669"/>
    <property type="project" value="EnsemblFungi"/>
</dbReference>
<dbReference type="NCBIfam" id="TIGR01071">
    <property type="entry name" value="rplO_bact"/>
    <property type="match status" value="1"/>
</dbReference>
<dbReference type="KEGG" id="kaf:KAFR_0A08230"/>
<dbReference type="GO" id="GO:0003735">
    <property type="term" value="F:structural constituent of ribosome"/>
    <property type="evidence" value="ECO:0007669"/>
    <property type="project" value="EnsemblFungi"/>
</dbReference>
<dbReference type="EMBL" id="HE650821">
    <property type="protein sequence ID" value="CCF56257.1"/>
    <property type="molecule type" value="Genomic_DNA"/>
</dbReference>
<evidence type="ECO:0000313" key="6">
    <source>
        <dbReference type="EMBL" id="CCF56257.1"/>
    </source>
</evidence>
<dbReference type="Pfam" id="PF00828">
    <property type="entry name" value="Ribosomal_L27A"/>
    <property type="match status" value="1"/>
</dbReference>
<dbReference type="GO" id="GO:0006412">
    <property type="term" value="P:translation"/>
    <property type="evidence" value="ECO:0007669"/>
    <property type="project" value="InterPro"/>
</dbReference>
<evidence type="ECO:0000313" key="7">
    <source>
        <dbReference type="Proteomes" id="UP000005220"/>
    </source>
</evidence>